<keyword evidence="1" id="KW-0472">Membrane</keyword>
<proteinExistence type="predicted"/>
<dbReference type="AlphaFoldDB" id="A0A0M3IRS8"/>
<name>A0A0M3IRS8_ASCLU</name>
<dbReference type="Proteomes" id="UP000036681">
    <property type="component" value="Unplaced"/>
</dbReference>
<keyword evidence="1" id="KW-0812">Transmembrane</keyword>
<evidence type="ECO:0000256" key="1">
    <source>
        <dbReference type="SAM" id="Phobius"/>
    </source>
</evidence>
<accession>A0A0M3IRS8</accession>
<keyword evidence="1" id="KW-1133">Transmembrane helix</keyword>
<reference evidence="3" key="1">
    <citation type="submission" date="2017-02" db="UniProtKB">
        <authorList>
            <consortium name="WormBaseParasite"/>
        </authorList>
    </citation>
    <scope>IDENTIFICATION</scope>
</reference>
<feature type="transmembrane region" description="Helical" evidence="1">
    <location>
        <begin position="60"/>
        <end position="85"/>
    </location>
</feature>
<evidence type="ECO:0000313" key="3">
    <source>
        <dbReference type="WBParaSite" id="ALUE_0002145601-mRNA-1"/>
    </source>
</evidence>
<sequence>MISLLCVKFESTLSGLKSETVGKVKWDEYPLKKGESLSESVEVKPPPDPLWKRTVKLLKILLPHVGLNLLLLTYIAMGALVFIWLEADNELQVSIGYVCKFIVMRTEHKILQIEYQMSAVN</sequence>
<dbReference type="WBParaSite" id="ALUE_0002145601-mRNA-1">
    <property type="protein sequence ID" value="ALUE_0002145601-mRNA-1"/>
    <property type="gene ID" value="ALUE_0002145601"/>
</dbReference>
<evidence type="ECO:0000313" key="2">
    <source>
        <dbReference type="Proteomes" id="UP000036681"/>
    </source>
</evidence>
<keyword evidence="2" id="KW-1185">Reference proteome</keyword>
<dbReference type="Gene3D" id="1.10.287.70">
    <property type="match status" value="1"/>
</dbReference>
<organism evidence="2 3">
    <name type="scientific">Ascaris lumbricoides</name>
    <name type="common">Giant roundworm</name>
    <dbReference type="NCBI Taxonomy" id="6252"/>
    <lineage>
        <taxon>Eukaryota</taxon>
        <taxon>Metazoa</taxon>
        <taxon>Ecdysozoa</taxon>
        <taxon>Nematoda</taxon>
        <taxon>Chromadorea</taxon>
        <taxon>Rhabditida</taxon>
        <taxon>Spirurina</taxon>
        <taxon>Ascaridomorpha</taxon>
        <taxon>Ascaridoidea</taxon>
        <taxon>Ascarididae</taxon>
        <taxon>Ascaris</taxon>
    </lineage>
</organism>
<protein>
    <submittedName>
        <fullName evidence="3">ABC transmembrane type-1 domain-containing protein</fullName>
    </submittedName>
</protein>